<gene>
    <name evidence="2" type="ORF">DPMN_041660</name>
</gene>
<reference evidence="2" key="1">
    <citation type="journal article" date="2019" name="bioRxiv">
        <title>The Genome of the Zebra Mussel, Dreissena polymorpha: A Resource for Invasive Species Research.</title>
        <authorList>
            <person name="McCartney M.A."/>
            <person name="Auch B."/>
            <person name="Kono T."/>
            <person name="Mallez S."/>
            <person name="Zhang Y."/>
            <person name="Obille A."/>
            <person name="Becker A."/>
            <person name="Abrahante J.E."/>
            <person name="Garbe J."/>
            <person name="Badalamenti J.P."/>
            <person name="Herman A."/>
            <person name="Mangelson H."/>
            <person name="Liachko I."/>
            <person name="Sullivan S."/>
            <person name="Sone E.D."/>
            <person name="Koren S."/>
            <person name="Silverstein K.A.T."/>
            <person name="Beckman K.B."/>
            <person name="Gohl D.M."/>
        </authorList>
    </citation>
    <scope>NUCLEOTIDE SEQUENCE</scope>
    <source>
        <strain evidence="2">Duluth1</strain>
        <tissue evidence="2">Whole animal</tissue>
    </source>
</reference>
<feature type="compositionally biased region" description="Polar residues" evidence="1">
    <location>
        <begin position="29"/>
        <end position="42"/>
    </location>
</feature>
<dbReference type="Proteomes" id="UP000828390">
    <property type="component" value="Unassembled WGS sequence"/>
</dbReference>
<dbReference type="EMBL" id="JAIWYP010000011">
    <property type="protein sequence ID" value="KAH3735198.1"/>
    <property type="molecule type" value="Genomic_DNA"/>
</dbReference>
<proteinExistence type="predicted"/>
<reference evidence="2" key="2">
    <citation type="submission" date="2020-11" db="EMBL/GenBank/DDBJ databases">
        <authorList>
            <person name="McCartney M.A."/>
            <person name="Auch B."/>
            <person name="Kono T."/>
            <person name="Mallez S."/>
            <person name="Becker A."/>
            <person name="Gohl D.M."/>
            <person name="Silverstein K.A.T."/>
            <person name="Koren S."/>
            <person name="Bechman K.B."/>
            <person name="Herman A."/>
            <person name="Abrahante J.E."/>
            <person name="Garbe J."/>
        </authorList>
    </citation>
    <scope>NUCLEOTIDE SEQUENCE</scope>
    <source>
        <strain evidence="2">Duluth1</strain>
        <tissue evidence="2">Whole animal</tissue>
    </source>
</reference>
<keyword evidence="3" id="KW-1185">Reference proteome</keyword>
<evidence type="ECO:0000256" key="1">
    <source>
        <dbReference type="SAM" id="MobiDB-lite"/>
    </source>
</evidence>
<name>A0A9D4D0M7_DREPO</name>
<evidence type="ECO:0000313" key="3">
    <source>
        <dbReference type="Proteomes" id="UP000828390"/>
    </source>
</evidence>
<comment type="caution">
    <text evidence="2">The sequence shown here is derived from an EMBL/GenBank/DDBJ whole genome shotgun (WGS) entry which is preliminary data.</text>
</comment>
<organism evidence="2 3">
    <name type="scientific">Dreissena polymorpha</name>
    <name type="common">Zebra mussel</name>
    <name type="synonym">Mytilus polymorpha</name>
    <dbReference type="NCBI Taxonomy" id="45954"/>
    <lineage>
        <taxon>Eukaryota</taxon>
        <taxon>Metazoa</taxon>
        <taxon>Spiralia</taxon>
        <taxon>Lophotrochozoa</taxon>
        <taxon>Mollusca</taxon>
        <taxon>Bivalvia</taxon>
        <taxon>Autobranchia</taxon>
        <taxon>Heteroconchia</taxon>
        <taxon>Euheterodonta</taxon>
        <taxon>Imparidentia</taxon>
        <taxon>Neoheterodontei</taxon>
        <taxon>Myida</taxon>
        <taxon>Dreissenoidea</taxon>
        <taxon>Dreissenidae</taxon>
        <taxon>Dreissena</taxon>
    </lineage>
</organism>
<dbReference type="AlphaFoldDB" id="A0A9D4D0M7"/>
<protein>
    <submittedName>
        <fullName evidence="2">Uncharacterized protein</fullName>
    </submittedName>
</protein>
<accession>A0A9D4D0M7</accession>
<sequence>MGKSGKKRSKEEASTNSVSDHPDKVHKMATNTPPASNPTGTSPPFYGTPVAQGTFMPPHLQYLTQQSPAQFAYMYAPASPQNVSQAHTATPMDSDMYNTITSPFNKPNIF</sequence>
<evidence type="ECO:0000313" key="2">
    <source>
        <dbReference type="EMBL" id="KAH3735198.1"/>
    </source>
</evidence>
<feature type="region of interest" description="Disordered" evidence="1">
    <location>
        <begin position="1"/>
        <end position="50"/>
    </location>
</feature>